<keyword evidence="1" id="KW-0175">Coiled coil</keyword>
<dbReference type="EMBL" id="BK015729">
    <property type="protein sequence ID" value="DAE22229.1"/>
    <property type="molecule type" value="Genomic_DNA"/>
</dbReference>
<feature type="coiled-coil region" evidence="1">
    <location>
        <begin position="80"/>
        <end position="114"/>
    </location>
</feature>
<evidence type="ECO:0000256" key="1">
    <source>
        <dbReference type="SAM" id="Coils"/>
    </source>
</evidence>
<name>A0A8S5QU50_9CAUD</name>
<protein>
    <submittedName>
        <fullName evidence="2">Uncharacterized protein</fullName>
    </submittedName>
</protein>
<proteinExistence type="predicted"/>
<organism evidence="2">
    <name type="scientific">Podoviridae sp. cta463</name>
    <dbReference type="NCBI Taxonomy" id="2826561"/>
    <lineage>
        <taxon>Viruses</taxon>
        <taxon>Duplodnaviria</taxon>
        <taxon>Heunggongvirae</taxon>
        <taxon>Uroviricota</taxon>
        <taxon>Caudoviricetes</taxon>
    </lineage>
</organism>
<sequence>MLRTRDYGVCVSCVAMKRVLLVCGIVVSFVSGYRYAAALYGEDIAALREDYATRAQGLEAKYREKERGYAQSLVDAWEARDKALARVDDLGADLERVRKQAADAKRRLSAADAGTCDAEREQLARCAGLLDRGTELVRRGVELSERTAIDKDAVVKIVSQ</sequence>
<accession>A0A8S5QU50</accession>
<evidence type="ECO:0000313" key="2">
    <source>
        <dbReference type="EMBL" id="DAE22229.1"/>
    </source>
</evidence>
<reference evidence="2" key="1">
    <citation type="journal article" date="2021" name="Proc. Natl. Acad. Sci. U.S.A.">
        <title>A Catalog of Tens of Thousands of Viruses from Human Metagenomes Reveals Hidden Associations with Chronic Diseases.</title>
        <authorList>
            <person name="Tisza M.J."/>
            <person name="Buck C.B."/>
        </authorList>
    </citation>
    <scope>NUCLEOTIDE SEQUENCE</scope>
    <source>
        <strain evidence="2">Cta463</strain>
    </source>
</reference>